<protein>
    <submittedName>
        <fullName evidence="2">Uncharacterized protein</fullName>
    </submittedName>
</protein>
<dbReference type="AlphaFoldDB" id="A0A517PKA6"/>
<dbReference type="Proteomes" id="UP000320421">
    <property type="component" value="Chromosome"/>
</dbReference>
<name>A0A517PKA6_9PLAN</name>
<dbReference type="EMBL" id="CP036266">
    <property type="protein sequence ID" value="QDT19808.1"/>
    <property type="molecule type" value="Genomic_DNA"/>
</dbReference>
<organism evidence="2 3">
    <name type="scientific">Gimesia chilikensis</name>
    <dbReference type="NCBI Taxonomy" id="2605989"/>
    <lineage>
        <taxon>Bacteria</taxon>
        <taxon>Pseudomonadati</taxon>
        <taxon>Planctomycetota</taxon>
        <taxon>Planctomycetia</taxon>
        <taxon>Planctomycetales</taxon>
        <taxon>Planctomycetaceae</taxon>
        <taxon>Gimesia</taxon>
    </lineage>
</organism>
<evidence type="ECO:0000313" key="2">
    <source>
        <dbReference type="EMBL" id="QDT19808.1"/>
    </source>
</evidence>
<keyword evidence="1" id="KW-1133">Transmembrane helix</keyword>
<gene>
    <name evidence="2" type="ORF">HG66A1_15760</name>
</gene>
<keyword evidence="3" id="KW-1185">Reference proteome</keyword>
<feature type="transmembrane region" description="Helical" evidence="1">
    <location>
        <begin position="16"/>
        <end position="44"/>
    </location>
</feature>
<accession>A0A517PKA6</accession>
<reference evidence="2 3" key="1">
    <citation type="submission" date="2019-02" db="EMBL/GenBank/DDBJ databases">
        <title>Deep-cultivation of Planctomycetes and their phenomic and genomic characterization uncovers novel biology.</title>
        <authorList>
            <person name="Wiegand S."/>
            <person name="Jogler M."/>
            <person name="Boedeker C."/>
            <person name="Pinto D."/>
            <person name="Vollmers J."/>
            <person name="Rivas-Marin E."/>
            <person name="Kohn T."/>
            <person name="Peeters S.H."/>
            <person name="Heuer A."/>
            <person name="Rast P."/>
            <person name="Oberbeckmann S."/>
            <person name="Bunk B."/>
            <person name="Jeske O."/>
            <person name="Meyerdierks A."/>
            <person name="Storesund J.E."/>
            <person name="Kallscheuer N."/>
            <person name="Luecker S."/>
            <person name="Lage O.M."/>
            <person name="Pohl T."/>
            <person name="Merkel B.J."/>
            <person name="Hornburger P."/>
            <person name="Mueller R.-W."/>
            <person name="Bruemmer F."/>
            <person name="Labrenz M."/>
            <person name="Spormann A.M."/>
            <person name="Op den Camp H."/>
            <person name="Overmann J."/>
            <person name="Amann R."/>
            <person name="Jetten M.S.M."/>
            <person name="Mascher T."/>
            <person name="Medema M.H."/>
            <person name="Devos D.P."/>
            <person name="Kaster A.-K."/>
            <person name="Ovreas L."/>
            <person name="Rohde M."/>
            <person name="Galperin M.Y."/>
            <person name="Jogler C."/>
        </authorList>
    </citation>
    <scope>NUCLEOTIDE SEQUENCE [LARGE SCALE GENOMIC DNA]</scope>
    <source>
        <strain evidence="2 3">HG66A1</strain>
    </source>
</reference>
<evidence type="ECO:0000256" key="1">
    <source>
        <dbReference type="SAM" id="Phobius"/>
    </source>
</evidence>
<proteinExistence type="predicted"/>
<keyword evidence="1" id="KW-0812">Transmembrane</keyword>
<evidence type="ECO:0000313" key="3">
    <source>
        <dbReference type="Proteomes" id="UP000320421"/>
    </source>
</evidence>
<sequence>MLWIIYRLASIKTVHYLIWIAICIPLILKTAGYVNFSFFIGLALSEAEFFLQNFDSAVFD</sequence>
<keyword evidence="1" id="KW-0472">Membrane</keyword>